<proteinExistence type="predicted"/>
<sequence>MISTVGRAYDHRGAVAVKTIRPPVDNLSEDVMVLWHDKRHISPEQRRHAWALVGDISAACGYLSAGDREMLNGDLKRKFLIDRMDELTAEAIKRFSLSDCDMTTARLYIDFLIEFCVEHGIPTRENLAEIAGDVTAYVYACAMRKVCAVCRRPGELHHIDRVGMGRNRDEIDHMGMEALPLCREHHMEAHQHGDPALMEKYHLQPITIDEKICRVYRLKGKQHE</sequence>
<protein>
    <submittedName>
        <fullName evidence="1">HNHc nuclease</fullName>
    </submittedName>
</protein>
<dbReference type="InterPro" id="IPR041242">
    <property type="entry name" value="HNHc_6"/>
</dbReference>
<dbReference type="EMBL" id="BK014885">
    <property type="protein sequence ID" value="DAD80630.1"/>
    <property type="molecule type" value="Genomic_DNA"/>
</dbReference>
<organism evidence="1">
    <name type="scientific">Siphoviridae sp. ctS1E53</name>
    <dbReference type="NCBI Taxonomy" id="2826340"/>
    <lineage>
        <taxon>Viruses</taxon>
        <taxon>Duplodnaviria</taxon>
        <taxon>Heunggongvirae</taxon>
        <taxon>Uroviricota</taxon>
        <taxon>Caudoviricetes</taxon>
    </lineage>
</organism>
<dbReference type="Pfam" id="PF16784">
    <property type="entry name" value="HNHc_6"/>
    <property type="match status" value="1"/>
</dbReference>
<accession>A0A8S5MEF3</accession>
<name>A0A8S5MEF3_9CAUD</name>
<reference evidence="1" key="1">
    <citation type="journal article" date="2021" name="Proc. Natl. Acad. Sci. U.S.A.">
        <title>A Catalog of Tens of Thousands of Viruses from Human Metagenomes Reveals Hidden Associations with Chronic Diseases.</title>
        <authorList>
            <person name="Tisza M.J."/>
            <person name="Buck C.B."/>
        </authorList>
    </citation>
    <scope>NUCLEOTIDE SEQUENCE</scope>
    <source>
        <strain evidence="1">CtS1E53</strain>
    </source>
</reference>
<evidence type="ECO:0000313" key="1">
    <source>
        <dbReference type="EMBL" id="DAD80630.1"/>
    </source>
</evidence>